<evidence type="ECO:0000313" key="5">
    <source>
        <dbReference type="EMBL" id="KAG2457879.1"/>
    </source>
</evidence>
<dbReference type="Proteomes" id="UP000886611">
    <property type="component" value="Unassembled WGS sequence"/>
</dbReference>
<proteinExistence type="inferred from homology"/>
<keyword evidence="1" id="KW-0547">Nucleotide-binding</keyword>
<gene>
    <name evidence="5" type="primary">Atl1_1</name>
    <name evidence="5" type="ORF">GTO96_0012000</name>
</gene>
<protein>
    <submittedName>
        <fullName evidence="5">ATLA1 protein</fullName>
    </submittedName>
</protein>
<dbReference type="InterPro" id="IPR030386">
    <property type="entry name" value="G_GB1_RHD3_dom"/>
</dbReference>
<comment type="caution">
    <text evidence="5">The sequence shown here is derived from an EMBL/GenBank/DDBJ whole genome shotgun (WGS) entry which is preliminary data.</text>
</comment>
<dbReference type="PROSITE" id="PS51715">
    <property type="entry name" value="G_GB1_RHD3"/>
    <property type="match status" value="1"/>
</dbReference>
<dbReference type="InterPro" id="IPR015894">
    <property type="entry name" value="Guanylate-bd_N"/>
</dbReference>
<feature type="non-terminal residue" evidence="5">
    <location>
        <position position="1"/>
    </location>
</feature>
<evidence type="ECO:0000256" key="2">
    <source>
        <dbReference type="ARBA" id="ARBA00023134"/>
    </source>
</evidence>
<name>A0A8X7WYW2_POLSE</name>
<dbReference type="GO" id="GO:0005525">
    <property type="term" value="F:GTP binding"/>
    <property type="evidence" value="ECO:0007669"/>
    <property type="project" value="UniProtKB-KW"/>
</dbReference>
<feature type="non-terminal residue" evidence="5">
    <location>
        <position position="308"/>
    </location>
</feature>
<dbReference type="Pfam" id="PF02263">
    <property type="entry name" value="GBP"/>
    <property type="match status" value="1"/>
</dbReference>
<dbReference type="Gene3D" id="3.40.50.300">
    <property type="entry name" value="P-loop containing nucleotide triphosphate hydrolases"/>
    <property type="match status" value="1"/>
</dbReference>
<keyword evidence="2" id="KW-0342">GTP-binding</keyword>
<dbReference type="GO" id="GO:0003924">
    <property type="term" value="F:GTPase activity"/>
    <property type="evidence" value="ECO:0007669"/>
    <property type="project" value="InterPro"/>
</dbReference>
<evidence type="ECO:0000259" key="4">
    <source>
        <dbReference type="PROSITE" id="PS51715"/>
    </source>
</evidence>
<dbReference type="SUPFAM" id="SSF52540">
    <property type="entry name" value="P-loop containing nucleoside triphosphate hydrolases"/>
    <property type="match status" value="1"/>
</dbReference>
<reference evidence="5 6" key="1">
    <citation type="journal article" date="2021" name="Cell">
        <title>Tracing the genetic footprints of vertebrate landing in non-teleost ray-finned fishes.</title>
        <authorList>
            <person name="Bi X."/>
            <person name="Wang K."/>
            <person name="Yang L."/>
            <person name="Pan H."/>
            <person name="Jiang H."/>
            <person name="Wei Q."/>
            <person name="Fang M."/>
            <person name="Yu H."/>
            <person name="Zhu C."/>
            <person name="Cai Y."/>
            <person name="He Y."/>
            <person name="Gan X."/>
            <person name="Zeng H."/>
            <person name="Yu D."/>
            <person name="Zhu Y."/>
            <person name="Jiang H."/>
            <person name="Qiu Q."/>
            <person name="Yang H."/>
            <person name="Zhang Y.E."/>
            <person name="Wang W."/>
            <person name="Zhu M."/>
            <person name="He S."/>
            <person name="Zhang G."/>
        </authorList>
    </citation>
    <scope>NUCLEOTIDE SEQUENCE [LARGE SCALE GENOMIC DNA]</scope>
    <source>
        <strain evidence="5">Bchr_013</strain>
    </source>
</reference>
<dbReference type="InterPro" id="IPR027417">
    <property type="entry name" value="P-loop_NTPase"/>
</dbReference>
<dbReference type="FunFam" id="3.40.50.300:FF:004549">
    <property type="entry name" value="Atlastin GTPase 3"/>
    <property type="match status" value="1"/>
</dbReference>
<comment type="similarity">
    <text evidence="3">Belongs to the TRAFAC class dynamin-like GTPase superfamily. GB1/RHD3 GTPase family.</text>
</comment>
<keyword evidence="6" id="KW-1185">Reference proteome</keyword>
<evidence type="ECO:0000256" key="3">
    <source>
        <dbReference type="PROSITE-ProRule" id="PRU01052"/>
    </source>
</evidence>
<evidence type="ECO:0000313" key="6">
    <source>
        <dbReference type="Proteomes" id="UP000886611"/>
    </source>
</evidence>
<accession>A0A8X7WYW2</accession>
<dbReference type="EMBL" id="JAATIS010008546">
    <property type="protein sequence ID" value="KAG2457879.1"/>
    <property type="molecule type" value="Genomic_DNA"/>
</dbReference>
<feature type="domain" description="GB1/RHD3-type G" evidence="4">
    <location>
        <begin position="168"/>
        <end position="308"/>
    </location>
</feature>
<sequence length="308" mass="34212">MDTSKTLDGVFPAAWRCPGFPQGTMGDGVRLHSPAGCRGCHHGTLQGNSGIFIFPVAWKYSQVTRTEKQKYFRAEEKYKSLSDLEVLWNHMDRRTGALPGQGLFKGLVHTQQAEPELGDKGAYDWSSEEEEPVTQAEPVQVLIVKDDHSFELDEAALNRILLSEAVRDREVVAVSVAGAFRKGKSFLMDFMLRYMYNQGSEDWLGSPDDPLTGFSWRGGSERETTGIQIWSEVFLVDKPDGTKVAVLLMDTQGTFDSQSTLRDSATVFALSTMISSMQVMASVNSHNVGVGKGFLPRRVEVEEVQQYA</sequence>
<dbReference type="AlphaFoldDB" id="A0A8X7WYW2"/>
<organism evidence="5 6">
    <name type="scientific">Polypterus senegalus</name>
    <name type="common">Senegal bichir</name>
    <dbReference type="NCBI Taxonomy" id="55291"/>
    <lineage>
        <taxon>Eukaryota</taxon>
        <taxon>Metazoa</taxon>
        <taxon>Chordata</taxon>
        <taxon>Craniata</taxon>
        <taxon>Vertebrata</taxon>
        <taxon>Euteleostomi</taxon>
        <taxon>Actinopterygii</taxon>
        <taxon>Polypteriformes</taxon>
        <taxon>Polypteridae</taxon>
        <taxon>Polypterus</taxon>
    </lineage>
</organism>
<evidence type="ECO:0000256" key="1">
    <source>
        <dbReference type="ARBA" id="ARBA00022741"/>
    </source>
</evidence>
<dbReference type="PANTHER" id="PTHR10751">
    <property type="entry name" value="GUANYLATE BINDING PROTEIN"/>
    <property type="match status" value="1"/>
</dbReference>